<comment type="subcellular location">
    <subcellularLocation>
        <location evidence="1">Membrane</location>
        <topology evidence="1">Multi-pass membrane protein</topology>
    </subcellularLocation>
</comment>
<evidence type="ECO:0000256" key="4">
    <source>
        <dbReference type="ARBA" id="ARBA00023136"/>
    </source>
</evidence>
<keyword evidence="8" id="KW-1185">Reference proteome</keyword>
<dbReference type="PROSITE" id="PS51380">
    <property type="entry name" value="EXS"/>
    <property type="match status" value="1"/>
</dbReference>
<evidence type="ECO:0000256" key="3">
    <source>
        <dbReference type="ARBA" id="ARBA00022989"/>
    </source>
</evidence>
<proteinExistence type="predicted"/>
<dbReference type="Proteomes" id="UP001158576">
    <property type="component" value="Chromosome XSR"/>
</dbReference>
<keyword evidence="4 5" id="KW-0472">Membrane</keyword>
<evidence type="ECO:0000313" key="7">
    <source>
        <dbReference type="EMBL" id="CAG5098427.1"/>
    </source>
</evidence>
<organism evidence="7 8">
    <name type="scientific">Oikopleura dioica</name>
    <name type="common">Tunicate</name>
    <dbReference type="NCBI Taxonomy" id="34765"/>
    <lineage>
        <taxon>Eukaryota</taxon>
        <taxon>Metazoa</taxon>
        <taxon>Chordata</taxon>
        <taxon>Tunicata</taxon>
        <taxon>Appendicularia</taxon>
        <taxon>Copelata</taxon>
        <taxon>Oikopleuridae</taxon>
        <taxon>Oikopleura</taxon>
    </lineage>
</organism>
<reference evidence="7 8" key="1">
    <citation type="submission" date="2021-04" db="EMBL/GenBank/DDBJ databases">
        <authorList>
            <person name="Bliznina A."/>
        </authorList>
    </citation>
    <scope>NUCLEOTIDE SEQUENCE [LARGE SCALE GENOMIC DNA]</scope>
</reference>
<sequence length="90" mass="10938">MACYPAWIRLLQCLRRYHDDSRVTHLYNTAKYSTSFLKYGMAFYYAQKPSVYNFYLLCGGYFCSSVFTLYWDLIHDWEHVEKEILLKYNC</sequence>
<evidence type="ECO:0000256" key="1">
    <source>
        <dbReference type="ARBA" id="ARBA00004141"/>
    </source>
</evidence>
<accession>A0ABN7SDK6</accession>
<dbReference type="PANTHER" id="PTHR10783">
    <property type="entry name" value="XENOTROPIC AND POLYTROPIC RETROVIRUS RECEPTOR 1-RELATED"/>
    <property type="match status" value="1"/>
</dbReference>
<feature type="domain" description="EXS" evidence="6">
    <location>
        <begin position="1"/>
        <end position="90"/>
    </location>
</feature>
<dbReference type="EMBL" id="OU015569">
    <property type="protein sequence ID" value="CAG5098427.1"/>
    <property type="molecule type" value="Genomic_DNA"/>
</dbReference>
<name>A0ABN7SDK6_OIKDI</name>
<dbReference type="PANTHER" id="PTHR10783:SF103">
    <property type="entry name" value="SOLUTE CARRIER FAMILY 53 MEMBER 1"/>
    <property type="match status" value="1"/>
</dbReference>
<dbReference type="InterPro" id="IPR004342">
    <property type="entry name" value="EXS_C"/>
</dbReference>
<evidence type="ECO:0000256" key="2">
    <source>
        <dbReference type="ARBA" id="ARBA00022692"/>
    </source>
</evidence>
<keyword evidence="3 5" id="KW-1133">Transmembrane helix</keyword>
<dbReference type="Pfam" id="PF03124">
    <property type="entry name" value="EXS"/>
    <property type="match status" value="1"/>
</dbReference>
<feature type="transmembrane region" description="Helical" evidence="5">
    <location>
        <begin position="51"/>
        <end position="71"/>
    </location>
</feature>
<gene>
    <name evidence="7" type="ORF">OKIOD_LOCUS7215</name>
</gene>
<evidence type="ECO:0000259" key="6">
    <source>
        <dbReference type="PROSITE" id="PS51380"/>
    </source>
</evidence>
<protein>
    <submittedName>
        <fullName evidence="7">Oidioi.mRNA.OKI2018_I69.XSR.g15657.t1.cds</fullName>
    </submittedName>
</protein>
<evidence type="ECO:0000256" key="5">
    <source>
        <dbReference type="SAM" id="Phobius"/>
    </source>
</evidence>
<keyword evidence="2 5" id="KW-0812">Transmembrane</keyword>
<evidence type="ECO:0000313" key="8">
    <source>
        <dbReference type="Proteomes" id="UP001158576"/>
    </source>
</evidence>